<sequence length="413" mass="46821">MKFHWFAQQFHTHLPEDYGDTVRSAWVTPPASYADPSQVGEEYHMYLRLMQQADKLGWDSLLLNEHHQTSLAMTPSPNLLAAVLAATTENSAIALCGNSLALYNPPIRVAEEIAMLDCLSGGRVIAGIVFGTPMDSAFSYGVPPIELRERFHEARELVHRAWKAKEPFAFNGKYSQLRYVNPWPRPVQSELPIWIPGSGSVETWSVVNELDYCYGYLSFSGKQSATPIVNGFWDYTESTGGNMNPNRMAFTQVICCADTDREAEEQYYDAVRYFYRQNPVAPEFGNPPGYTSQESLRAMLSREKTISAEEREKANKGELSFWDYDRLGYIIAGTPERVEQRVRELVTDLRIGQLITCMHVGNLPEEVAAKNNYLFGTRVAPKLRDIWAEHEDRWTPKVSQERVAALQLTDQSA</sequence>
<dbReference type="PANTHER" id="PTHR30137">
    <property type="entry name" value="LUCIFERASE-LIKE MONOOXYGENASE"/>
    <property type="match status" value="1"/>
</dbReference>
<evidence type="ECO:0000313" key="5">
    <source>
        <dbReference type="Proteomes" id="UP000657574"/>
    </source>
</evidence>
<proteinExistence type="predicted"/>
<accession>A0A917KXZ2</accession>
<dbReference type="PANTHER" id="PTHR30137:SF8">
    <property type="entry name" value="BLR5498 PROTEIN"/>
    <property type="match status" value="1"/>
</dbReference>
<dbReference type="AlphaFoldDB" id="A0A917KXZ2"/>
<dbReference type="RefSeq" id="WP_189313764.1">
    <property type="nucleotide sequence ID" value="NZ_BMQA01000019.1"/>
</dbReference>
<dbReference type="InterPro" id="IPR036661">
    <property type="entry name" value="Luciferase-like_sf"/>
</dbReference>
<dbReference type="SUPFAM" id="SSF51679">
    <property type="entry name" value="Bacterial luciferase-like"/>
    <property type="match status" value="1"/>
</dbReference>
<dbReference type="Gene3D" id="3.20.20.30">
    <property type="entry name" value="Luciferase-like domain"/>
    <property type="match status" value="1"/>
</dbReference>
<evidence type="ECO:0000259" key="3">
    <source>
        <dbReference type="Pfam" id="PF00296"/>
    </source>
</evidence>
<reference evidence="4" key="2">
    <citation type="submission" date="2020-09" db="EMBL/GenBank/DDBJ databases">
        <authorList>
            <person name="Sun Q."/>
            <person name="Ohkuma M."/>
        </authorList>
    </citation>
    <scope>NUCLEOTIDE SEQUENCE</scope>
    <source>
        <strain evidence="4">JCM 3086</strain>
    </source>
</reference>
<dbReference type="GO" id="GO:0016705">
    <property type="term" value="F:oxidoreductase activity, acting on paired donors, with incorporation or reduction of molecular oxygen"/>
    <property type="evidence" value="ECO:0007669"/>
    <property type="project" value="InterPro"/>
</dbReference>
<protein>
    <submittedName>
        <fullName evidence="4">Monooxygenase</fullName>
    </submittedName>
</protein>
<feature type="domain" description="Luciferase-like" evidence="3">
    <location>
        <begin position="25"/>
        <end position="346"/>
    </location>
</feature>
<dbReference type="EMBL" id="BMQA01000019">
    <property type="protein sequence ID" value="GGJ35193.1"/>
    <property type="molecule type" value="Genomic_DNA"/>
</dbReference>
<gene>
    <name evidence="4" type="ORF">GCM10010121_053050</name>
</gene>
<dbReference type="GO" id="GO:0005829">
    <property type="term" value="C:cytosol"/>
    <property type="evidence" value="ECO:0007669"/>
    <property type="project" value="TreeGrafter"/>
</dbReference>
<evidence type="ECO:0000313" key="4">
    <source>
        <dbReference type="EMBL" id="GGJ35193.1"/>
    </source>
</evidence>
<dbReference type="InterPro" id="IPR011251">
    <property type="entry name" value="Luciferase-like_dom"/>
</dbReference>
<reference evidence="4" key="1">
    <citation type="journal article" date="2014" name="Int. J. Syst. Evol. Microbiol.">
        <title>Complete genome sequence of Corynebacterium casei LMG S-19264T (=DSM 44701T), isolated from a smear-ripened cheese.</title>
        <authorList>
            <consortium name="US DOE Joint Genome Institute (JGI-PGF)"/>
            <person name="Walter F."/>
            <person name="Albersmeier A."/>
            <person name="Kalinowski J."/>
            <person name="Ruckert C."/>
        </authorList>
    </citation>
    <scope>NUCLEOTIDE SEQUENCE</scope>
    <source>
        <strain evidence="4">JCM 3086</strain>
    </source>
</reference>
<keyword evidence="5" id="KW-1185">Reference proteome</keyword>
<keyword evidence="2 4" id="KW-0503">Monooxygenase</keyword>
<dbReference type="GO" id="GO:0004497">
    <property type="term" value="F:monooxygenase activity"/>
    <property type="evidence" value="ECO:0007669"/>
    <property type="project" value="UniProtKB-KW"/>
</dbReference>
<dbReference type="InterPro" id="IPR050766">
    <property type="entry name" value="Bact_Lucif_Oxidored"/>
</dbReference>
<comment type="caution">
    <text evidence="4">The sequence shown here is derived from an EMBL/GenBank/DDBJ whole genome shotgun (WGS) entry which is preliminary data.</text>
</comment>
<evidence type="ECO:0000256" key="2">
    <source>
        <dbReference type="ARBA" id="ARBA00023033"/>
    </source>
</evidence>
<dbReference type="Proteomes" id="UP000657574">
    <property type="component" value="Unassembled WGS sequence"/>
</dbReference>
<dbReference type="Pfam" id="PF00296">
    <property type="entry name" value="Bac_luciferase"/>
    <property type="match status" value="1"/>
</dbReference>
<organism evidence="4 5">
    <name type="scientific">Streptomyces brasiliensis</name>
    <dbReference type="NCBI Taxonomy" id="1954"/>
    <lineage>
        <taxon>Bacteria</taxon>
        <taxon>Bacillati</taxon>
        <taxon>Actinomycetota</taxon>
        <taxon>Actinomycetes</taxon>
        <taxon>Kitasatosporales</taxon>
        <taxon>Streptomycetaceae</taxon>
        <taxon>Streptomyces</taxon>
    </lineage>
</organism>
<evidence type="ECO:0000256" key="1">
    <source>
        <dbReference type="ARBA" id="ARBA00023002"/>
    </source>
</evidence>
<name>A0A917KXZ2_9ACTN</name>
<keyword evidence="1" id="KW-0560">Oxidoreductase</keyword>